<dbReference type="Gene3D" id="3.40.50.1820">
    <property type="entry name" value="alpha/beta hydrolase"/>
    <property type="match status" value="1"/>
</dbReference>
<dbReference type="EMBL" id="BOQN01000058">
    <property type="protein sequence ID" value="GIM92617.1"/>
    <property type="molecule type" value="Genomic_DNA"/>
</dbReference>
<dbReference type="SUPFAM" id="SSF53474">
    <property type="entry name" value="alpha/beta-Hydrolases"/>
    <property type="match status" value="1"/>
</dbReference>
<dbReference type="AlphaFoldDB" id="A0A919TC84"/>
<dbReference type="Proteomes" id="UP000677082">
    <property type="component" value="Unassembled WGS sequence"/>
</dbReference>
<dbReference type="InterPro" id="IPR029058">
    <property type="entry name" value="AB_hydrolase_fold"/>
</dbReference>
<dbReference type="GO" id="GO:0016787">
    <property type="term" value="F:hydrolase activity"/>
    <property type="evidence" value="ECO:0007669"/>
    <property type="project" value="InterPro"/>
</dbReference>
<gene>
    <name evidence="2" type="ORF">Ato02nite_044100</name>
</gene>
<evidence type="ECO:0000313" key="3">
    <source>
        <dbReference type="Proteomes" id="UP000677082"/>
    </source>
</evidence>
<feature type="domain" description="Dienelactone hydrolase" evidence="1">
    <location>
        <begin position="20"/>
        <end position="244"/>
    </location>
</feature>
<organism evidence="2 3">
    <name type="scientific">Paractinoplanes toevensis</name>
    <dbReference type="NCBI Taxonomy" id="571911"/>
    <lineage>
        <taxon>Bacteria</taxon>
        <taxon>Bacillati</taxon>
        <taxon>Actinomycetota</taxon>
        <taxon>Actinomycetes</taxon>
        <taxon>Micromonosporales</taxon>
        <taxon>Micromonosporaceae</taxon>
        <taxon>Paractinoplanes</taxon>
    </lineage>
</organism>
<reference evidence="2 3" key="1">
    <citation type="submission" date="2021-03" db="EMBL/GenBank/DDBJ databases">
        <title>Whole genome shotgun sequence of Actinoplanes toevensis NBRC 105298.</title>
        <authorList>
            <person name="Komaki H."/>
            <person name="Tamura T."/>
        </authorList>
    </citation>
    <scope>NUCLEOTIDE SEQUENCE [LARGE SCALE GENOMIC DNA]</scope>
    <source>
        <strain evidence="2 3">NBRC 105298</strain>
    </source>
</reference>
<dbReference type="InterPro" id="IPR002925">
    <property type="entry name" value="Dienelactn_hydro"/>
</dbReference>
<evidence type="ECO:0000313" key="2">
    <source>
        <dbReference type="EMBL" id="GIM92617.1"/>
    </source>
</evidence>
<dbReference type="RefSeq" id="WP_213008473.1">
    <property type="nucleotide sequence ID" value="NZ_BOQN01000058.1"/>
</dbReference>
<dbReference type="Pfam" id="PF01738">
    <property type="entry name" value="DLH"/>
    <property type="match status" value="1"/>
</dbReference>
<evidence type="ECO:0000259" key="1">
    <source>
        <dbReference type="Pfam" id="PF01738"/>
    </source>
</evidence>
<dbReference type="PANTHER" id="PTHR46623">
    <property type="entry name" value="CARBOXYMETHYLENEBUTENOLIDASE-RELATED"/>
    <property type="match status" value="1"/>
</dbReference>
<comment type="caution">
    <text evidence="2">The sequence shown here is derived from an EMBL/GenBank/DDBJ whole genome shotgun (WGS) entry which is preliminary data.</text>
</comment>
<dbReference type="PANTHER" id="PTHR46623:SF6">
    <property type="entry name" value="ALPHA_BETA-HYDROLASES SUPERFAMILY PROTEIN"/>
    <property type="match status" value="1"/>
</dbReference>
<proteinExistence type="predicted"/>
<dbReference type="InterPro" id="IPR051049">
    <property type="entry name" value="Dienelactone_hydrolase-like"/>
</dbReference>
<accession>A0A919TC84</accession>
<name>A0A919TC84_9ACTN</name>
<keyword evidence="3" id="KW-1185">Reference proteome</keyword>
<sequence>MYDALLAETVTIRGANGDKIEAYSARPLDSGPHGAVVVIHHMPGYDAGTKQITRKFASYGFLAVCPNLYHREAPGADPDDAAAAARAVGGVPDERLVGDVEGAADYLRELSSSNGKVGVIGYCSGGRQSFLAACSLPLDAAVDCYGAFVVGKPPAGMPLQIEPIVHLSKNLNAPLLGLFGADDTTPSPAESAELSAELDRHGKTHEFHTFEGAGHGFFDVDRKSYRPKAAGEGWNRIRDFFGTHLSGQKG</sequence>
<protein>
    <submittedName>
        <fullName evidence="2">Carboxymethylenebutenolidase</fullName>
    </submittedName>
</protein>